<evidence type="ECO:0000256" key="6">
    <source>
        <dbReference type="RuleBase" id="RU361157"/>
    </source>
</evidence>
<feature type="transmembrane region" description="Helical" evidence="6">
    <location>
        <begin position="162"/>
        <end position="185"/>
    </location>
</feature>
<feature type="domain" description="ABC transmembrane type-2" evidence="7">
    <location>
        <begin position="46"/>
        <end position="277"/>
    </location>
</feature>
<feature type="transmembrane region" description="Helical" evidence="6">
    <location>
        <begin position="197"/>
        <end position="216"/>
    </location>
</feature>
<comment type="subcellular location">
    <subcellularLocation>
        <location evidence="6">Cell membrane</location>
        <topology evidence="6">Multi-pass membrane protein</topology>
    </subcellularLocation>
    <subcellularLocation>
        <location evidence="1">Membrane</location>
        <topology evidence="1">Multi-pass membrane protein</topology>
    </subcellularLocation>
</comment>
<gene>
    <name evidence="8" type="ORF">GCM10017772_11300</name>
</gene>
<dbReference type="PRINTS" id="PR00164">
    <property type="entry name" value="ABC2TRNSPORT"/>
</dbReference>
<evidence type="ECO:0000256" key="5">
    <source>
        <dbReference type="ARBA" id="ARBA00023251"/>
    </source>
</evidence>
<dbReference type="PIRSF" id="PIRSF006648">
    <property type="entry name" value="DrrB"/>
    <property type="match status" value="1"/>
</dbReference>
<proteinExistence type="inferred from homology"/>
<protein>
    <recommendedName>
        <fullName evidence="6">Transport permease protein</fullName>
    </recommendedName>
</protein>
<evidence type="ECO:0000256" key="1">
    <source>
        <dbReference type="ARBA" id="ARBA00004141"/>
    </source>
</evidence>
<evidence type="ECO:0000256" key="2">
    <source>
        <dbReference type="ARBA" id="ARBA00022692"/>
    </source>
</evidence>
<comment type="caution">
    <text evidence="8">The sequence shown here is derived from an EMBL/GenBank/DDBJ whole genome shotgun (WGS) entry which is preliminary data.</text>
</comment>
<keyword evidence="9" id="KW-1185">Reference proteome</keyword>
<dbReference type="InterPro" id="IPR013525">
    <property type="entry name" value="ABC2_TM"/>
</dbReference>
<dbReference type="InterPro" id="IPR000412">
    <property type="entry name" value="ABC_2_transport"/>
</dbReference>
<evidence type="ECO:0000259" key="7">
    <source>
        <dbReference type="PROSITE" id="PS51012"/>
    </source>
</evidence>
<dbReference type="PANTHER" id="PTHR43229">
    <property type="entry name" value="NODULATION PROTEIN J"/>
    <property type="match status" value="1"/>
</dbReference>
<name>A0A919KPZ3_9MICO</name>
<dbReference type="PANTHER" id="PTHR43229:SF2">
    <property type="entry name" value="NODULATION PROTEIN J"/>
    <property type="match status" value="1"/>
</dbReference>
<keyword evidence="4 6" id="KW-0472">Membrane</keyword>
<organism evidence="8 9">
    <name type="scientific">Promicromonospora soli</name>
    <dbReference type="NCBI Taxonomy" id="2035533"/>
    <lineage>
        <taxon>Bacteria</taxon>
        <taxon>Bacillati</taxon>
        <taxon>Actinomycetota</taxon>
        <taxon>Actinomycetes</taxon>
        <taxon>Micrococcales</taxon>
        <taxon>Promicromonosporaceae</taxon>
        <taxon>Promicromonospora</taxon>
    </lineage>
</organism>
<feature type="transmembrane region" description="Helical" evidence="6">
    <location>
        <begin position="48"/>
        <end position="70"/>
    </location>
</feature>
<sequence>MTGAPMSTEVFTARGDHGPRPPLAARERIGAVTGYLLLVYRRTLRGTIISTFVSPLFFLLAMGIGLGSLIDERTGGLGGVPYLQFVVPAIVAMQTMWLAMFEATYPVMDYIKWSKLYDSMLATPLRVRDILVGHIGSIAGRLVVATAVFMLVASLFGGFATWGALWCLPIAVLTGLAFTVPIFGFTATQDNEDGFTILFRLIATPLMLFSGTFFPIDQLPAWMQPLAWVTPLWHGVESSRMVALGTVDPPWLALHLGVLLAFVLVAWVLCERALTRRLVK</sequence>
<keyword evidence="6" id="KW-0813">Transport</keyword>
<keyword evidence="5" id="KW-0046">Antibiotic resistance</keyword>
<reference evidence="8" key="1">
    <citation type="journal article" date="2014" name="Int. J. Syst. Evol. Microbiol.">
        <title>Complete genome sequence of Corynebacterium casei LMG S-19264T (=DSM 44701T), isolated from a smear-ripened cheese.</title>
        <authorList>
            <consortium name="US DOE Joint Genome Institute (JGI-PGF)"/>
            <person name="Walter F."/>
            <person name="Albersmeier A."/>
            <person name="Kalinowski J."/>
            <person name="Ruckert C."/>
        </authorList>
    </citation>
    <scope>NUCLEOTIDE SEQUENCE</scope>
    <source>
        <strain evidence="8">CGMCC 4.7398</strain>
    </source>
</reference>
<dbReference type="AlphaFoldDB" id="A0A919KPZ3"/>
<feature type="transmembrane region" description="Helical" evidence="6">
    <location>
        <begin position="251"/>
        <end position="270"/>
    </location>
</feature>
<dbReference type="InterPro" id="IPR047817">
    <property type="entry name" value="ABC2_TM_bact-type"/>
</dbReference>
<dbReference type="Pfam" id="PF01061">
    <property type="entry name" value="ABC2_membrane"/>
    <property type="match status" value="1"/>
</dbReference>
<keyword evidence="6" id="KW-1003">Cell membrane</keyword>
<dbReference type="EMBL" id="BNAS01000001">
    <property type="protein sequence ID" value="GHH68215.1"/>
    <property type="molecule type" value="Genomic_DNA"/>
</dbReference>
<accession>A0A919KPZ3</accession>
<evidence type="ECO:0000313" key="8">
    <source>
        <dbReference type="EMBL" id="GHH68215.1"/>
    </source>
</evidence>
<dbReference type="PROSITE" id="PS51012">
    <property type="entry name" value="ABC_TM2"/>
    <property type="match status" value="1"/>
</dbReference>
<evidence type="ECO:0000313" key="9">
    <source>
        <dbReference type="Proteomes" id="UP000627369"/>
    </source>
</evidence>
<dbReference type="Proteomes" id="UP000627369">
    <property type="component" value="Unassembled WGS sequence"/>
</dbReference>
<dbReference type="GO" id="GO:0043190">
    <property type="term" value="C:ATP-binding cassette (ABC) transporter complex"/>
    <property type="evidence" value="ECO:0007669"/>
    <property type="project" value="InterPro"/>
</dbReference>
<feature type="transmembrane region" description="Helical" evidence="6">
    <location>
        <begin position="129"/>
        <end position="156"/>
    </location>
</feature>
<feature type="transmembrane region" description="Helical" evidence="6">
    <location>
        <begin position="82"/>
        <end position="108"/>
    </location>
</feature>
<keyword evidence="3 6" id="KW-1133">Transmembrane helix</keyword>
<dbReference type="GO" id="GO:0140359">
    <property type="term" value="F:ABC-type transporter activity"/>
    <property type="evidence" value="ECO:0007669"/>
    <property type="project" value="InterPro"/>
</dbReference>
<reference evidence="8" key="2">
    <citation type="submission" date="2020-09" db="EMBL/GenBank/DDBJ databases">
        <authorList>
            <person name="Sun Q."/>
            <person name="Zhou Y."/>
        </authorList>
    </citation>
    <scope>NUCLEOTIDE SEQUENCE</scope>
    <source>
        <strain evidence="8">CGMCC 4.7398</strain>
    </source>
</reference>
<evidence type="ECO:0000256" key="4">
    <source>
        <dbReference type="ARBA" id="ARBA00023136"/>
    </source>
</evidence>
<dbReference type="GO" id="GO:0046677">
    <property type="term" value="P:response to antibiotic"/>
    <property type="evidence" value="ECO:0007669"/>
    <property type="project" value="UniProtKB-KW"/>
</dbReference>
<evidence type="ECO:0000256" key="3">
    <source>
        <dbReference type="ARBA" id="ARBA00022989"/>
    </source>
</evidence>
<dbReference type="InterPro" id="IPR051784">
    <property type="entry name" value="Nod_factor_ABC_transporter"/>
</dbReference>
<keyword evidence="2 6" id="KW-0812">Transmembrane</keyword>
<comment type="similarity">
    <text evidence="6">Belongs to the ABC-2 integral membrane protein family.</text>
</comment>